<organism evidence="2 3">
    <name type="scientific">Ophiocordyceps camponoti-rufipedis</name>
    <dbReference type="NCBI Taxonomy" id="2004952"/>
    <lineage>
        <taxon>Eukaryota</taxon>
        <taxon>Fungi</taxon>
        <taxon>Dikarya</taxon>
        <taxon>Ascomycota</taxon>
        <taxon>Pezizomycotina</taxon>
        <taxon>Sordariomycetes</taxon>
        <taxon>Hypocreomycetidae</taxon>
        <taxon>Hypocreales</taxon>
        <taxon>Ophiocordycipitaceae</taxon>
        <taxon>Ophiocordyceps</taxon>
    </lineage>
</organism>
<proteinExistence type="predicted"/>
<dbReference type="EMBL" id="NJES01000101">
    <property type="protein sequence ID" value="PHH77852.1"/>
    <property type="molecule type" value="Genomic_DNA"/>
</dbReference>
<reference evidence="2 3" key="1">
    <citation type="submission" date="2017-06" db="EMBL/GenBank/DDBJ databases">
        <title>Ant-infecting Ophiocordyceps genomes reveal a high diversity of potential behavioral manipulation genes and a possible major role for enterotoxins.</title>
        <authorList>
            <person name="De Bekker C."/>
            <person name="Evans H.C."/>
            <person name="Brachmann A."/>
            <person name="Hughes D.P."/>
        </authorList>
    </citation>
    <scope>NUCLEOTIDE SEQUENCE [LARGE SCALE GENOMIC DNA]</scope>
    <source>
        <strain evidence="2 3">Map16</strain>
    </source>
</reference>
<feature type="signal peptide" evidence="1">
    <location>
        <begin position="1"/>
        <end position="16"/>
    </location>
</feature>
<dbReference type="Gene3D" id="2.170.15.10">
    <property type="entry name" value="Proaerolysin, chain A, domain 3"/>
    <property type="match status" value="1"/>
</dbReference>
<dbReference type="SUPFAM" id="SSF56973">
    <property type="entry name" value="Aerolisin/ETX pore-forming domain"/>
    <property type="match status" value="1"/>
</dbReference>
<evidence type="ECO:0000313" key="2">
    <source>
        <dbReference type="EMBL" id="PHH77852.1"/>
    </source>
</evidence>
<comment type="caution">
    <text evidence="2">The sequence shown here is derived from an EMBL/GenBank/DDBJ whole genome shotgun (WGS) entry which is preliminary data.</text>
</comment>
<evidence type="ECO:0000256" key="1">
    <source>
        <dbReference type="SAM" id="SignalP"/>
    </source>
</evidence>
<dbReference type="AlphaFoldDB" id="A0A2C5ZDR4"/>
<dbReference type="OrthoDB" id="4931909at2759"/>
<gene>
    <name evidence="2" type="ORF">CDD80_122</name>
</gene>
<keyword evidence="1" id="KW-0732">Signal</keyword>
<protein>
    <submittedName>
        <fullName evidence="2">Uncharacterized protein</fullName>
    </submittedName>
</protein>
<name>A0A2C5ZDR4_9HYPO</name>
<sequence>MKLPSLLLGLATSALCQTPAPEVKTNKQMADEIARLRNNIRLDEKSPPYLAESITEPACPSLWTPWCPSLTFHKQKHLVRYNDSFGDMDIHIKRQVLRRAINTQRNHAVSLTRTTSKVTVSSTTTGWTIGADITGDGAAGLHAGVKVSGSYSRSMTESMTITVTDSSTLSCPPRHKCWSEGWTAYLTVRGTCSSHPRLEVCGRMLYPCRGPLARSSQCGQVEKWRDGVCDGQRVFGECSVTTPVMDGEKPYFNEVFYEERIDG</sequence>
<keyword evidence="3" id="KW-1185">Reference proteome</keyword>
<evidence type="ECO:0000313" key="3">
    <source>
        <dbReference type="Proteomes" id="UP000226431"/>
    </source>
</evidence>
<feature type="chain" id="PRO_5013038987" evidence="1">
    <location>
        <begin position="17"/>
        <end position="263"/>
    </location>
</feature>
<accession>A0A2C5ZDR4</accession>
<dbReference type="Proteomes" id="UP000226431">
    <property type="component" value="Unassembled WGS sequence"/>
</dbReference>